<gene>
    <name evidence="1" type="ORF">CKN69_00890</name>
</gene>
<organism evidence="1 2">
    <name type="scientific">Carnobacterium divergens</name>
    <name type="common">Lactobacillus divergens</name>
    <dbReference type="NCBI Taxonomy" id="2748"/>
    <lineage>
        <taxon>Bacteria</taxon>
        <taxon>Bacillati</taxon>
        <taxon>Bacillota</taxon>
        <taxon>Bacilli</taxon>
        <taxon>Lactobacillales</taxon>
        <taxon>Carnobacteriaceae</taxon>
        <taxon>Carnobacterium</taxon>
    </lineage>
</organism>
<dbReference type="EMBL" id="NRPP01000002">
    <property type="protein sequence ID" value="TFJ30497.1"/>
    <property type="molecule type" value="Genomic_DNA"/>
</dbReference>
<sequence length="60" mass="7011">MSNVRSFRSQSDYSQEQVTKMIDFADEQHIPLFDVMKRVEKLMCEGMTFDEAFNQEVGAD</sequence>
<dbReference type="AlphaFoldDB" id="A0A7Z8G769"/>
<dbReference type="RefSeq" id="WP_135018869.1">
    <property type="nucleotide sequence ID" value="NZ_CBCPJX010000006.1"/>
</dbReference>
<reference evidence="1 2" key="1">
    <citation type="journal article" date="2018" name="Int. J. Food Microbiol.">
        <title>Growth of Carnobacterium spp. isolated from chilled vacuum-packaged meat under relevant acidic conditions.</title>
        <authorList>
            <person name="Zhang P."/>
            <person name="Badoni M."/>
            <person name="Ganzle M."/>
            <person name="Yang X."/>
        </authorList>
    </citation>
    <scope>NUCLEOTIDE SEQUENCE [LARGE SCALE GENOMIC DNA]</scope>
    <source>
        <strain evidence="1 2">B2</strain>
    </source>
</reference>
<name>A0A7Z8G769_CARDV</name>
<accession>A0A7Z8G769</accession>
<evidence type="ECO:0000313" key="1">
    <source>
        <dbReference type="EMBL" id="TFJ30497.1"/>
    </source>
</evidence>
<evidence type="ECO:0000313" key="2">
    <source>
        <dbReference type="Proteomes" id="UP000297938"/>
    </source>
</evidence>
<comment type="caution">
    <text evidence="1">The sequence shown here is derived from an EMBL/GenBank/DDBJ whole genome shotgun (WGS) entry which is preliminary data.</text>
</comment>
<dbReference type="Proteomes" id="UP000297938">
    <property type="component" value="Unassembled WGS sequence"/>
</dbReference>
<proteinExistence type="predicted"/>
<protein>
    <submittedName>
        <fullName evidence="1">Uncharacterized protein</fullName>
    </submittedName>
</protein>